<keyword evidence="1" id="KW-1133">Transmembrane helix</keyword>
<dbReference type="OrthoDB" id="119964at2"/>
<dbReference type="STRING" id="634430.SAMN04488241_108138"/>
<accession>A0A1I5TLX7</accession>
<keyword evidence="1" id="KW-0472">Membrane</keyword>
<dbReference type="EMBL" id="FOXP01000008">
    <property type="protein sequence ID" value="SFP84059.1"/>
    <property type="molecule type" value="Genomic_DNA"/>
</dbReference>
<feature type="transmembrane region" description="Helical" evidence="1">
    <location>
        <begin position="44"/>
        <end position="66"/>
    </location>
</feature>
<evidence type="ECO:0000256" key="1">
    <source>
        <dbReference type="SAM" id="Phobius"/>
    </source>
</evidence>
<proteinExistence type="predicted"/>
<gene>
    <name evidence="2" type="ORF">SAMN04488241_108138</name>
</gene>
<feature type="transmembrane region" description="Helical" evidence="1">
    <location>
        <begin position="12"/>
        <end position="32"/>
    </location>
</feature>
<protein>
    <submittedName>
        <fullName evidence="2">Uncharacterized protein</fullName>
    </submittedName>
</protein>
<feature type="transmembrane region" description="Helical" evidence="1">
    <location>
        <begin position="110"/>
        <end position="131"/>
    </location>
</feature>
<dbReference type="Proteomes" id="UP000199586">
    <property type="component" value="Unassembled WGS sequence"/>
</dbReference>
<keyword evidence="1" id="KW-0812">Transmembrane</keyword>
<organism evidence="2 3">
    <name type="scientific">Sphingomonas rubra</name>
    <dbReference type="NCBI Taxonomy" id="634430"/>
    <lineage>
        <taxon>Bacteria</taxon>
        <taxon>Pseudomonadati</taxon>
        <taxon>Pseudomonadota</taxon>
        <taxon>Alphaproteobacteria</taxon>
        <taxon>Sphingomonadales</taxon>
        <taxon>Sphingomonadaceae</taxon>
        <taxon>Sphingomonas</taxon>
    </lineage>
</organism>
<name>A0A1I5TLX7_9SPHN</name>
<evidence type="ECO:0000313" key="3">
    <source>
        <dbReference type="Proteomes" id="UP000199586"/>
    </source>
</evidence>
<keyword evidence="3" id="KW-1185">Reference proteome</keyword>
<evidence type="ECO:0000313" key="2">
    <source>
        <dbReference type="EMBL" id="SFP84059.1"/>
    </source>
</evidence>
<feature type="transmembrane region" description="Helical" evidence="1">
    <location>
        <begin position="78"/>
        <end position="98"/>
    </location>
</feature>
<dbReference type="AlphaFoldDB" id="A0A1I5TLX7"/>
<sequence>MTSSRARRRYSMAVLGCSAGYAGALFGATSYFKNHPDGRSLVAYIAAIVPALLIIGIFVAIGRYLVEERDEFVRMLMIRQTLVASGLALSLATLWGFLESFRLAPHVDAYWFAIVWFGGLGLGACINRFTLGREA</sequence>
<reference evidence="2 3" key="1">
    <citation type="submission" date="2016-10" db="EMBL/GenBank/DDBJ databases">
        <authorList>
            <person name="de Groot N.N."/>
        </authorList>
    </citation>
    <scope>NUCLEOTIDE SEQUENCE [LARGE SCALE GENOMIC DNA]</scope>
    <source>
        <strain evidence="2 3">CGMCC 1.9113</strain>
    </source>
</reference>